<dbReference type="EMBL" id="KZ821706">
    <property type="protein sequence ID" value="PYH80857.1"/>
    <property type="molecule type" value="Genomic_DNA"/>
</dbReference>
<keyword evidence="2" id="KW-0472">Membrane</keyword>
<dbReference type="RefSeq" id="XP_025491057.1">
    <property type="nucleotide sequence ID" value="XM_025641735.1"/>
</dbReference>
<feature type="transmembrane region" description="Helical" evidence="2">
    <location>
        <begin position="29"/>
        <end position="47"/>
    </location>
</feature>
<dbReference type="GeneID" id="37144477"/>
<feature type="transmembrane region" description="Helical" evidence="2">
    <location>
        <begin position="109"/>
        <end position="129"/>
    </location>
</feature>
<name>A0A319CBB3_9EURO</name>
<feature type="region of interest" description="Disordered" evidence="1">
    <location>
        <begin position="62"/>
        <end position="86"/>
    </location>
</feature>
<evidence type="ECO:0000313" key="4">
    <source>
        <dbReference type="Proteomes" id="UP000248340"/>
    </source>
</evidence>
<organism evidence="3 4">
    <name type="scientific">Aspergillus uvarum CBS 121591</name>
    <dbReference type="NCBI Taxonomy" id="1448315"/>
    <lineage>
        <taxon>Eukaryota</taxon>
        <taxon>Fungi</taxon>
        <taxon>Dikarya</taxon>
        <taxon>Ascomycota</taxon>
        <taxon>Pezizomycotina</taxon>
        <taxon>Eurotiomycetes</taxon>
        <taxon>Eurotiomycetidae</taxon>
        <taxon>Eurotiales</taxon>
        <taxon>Aspergillaceae</taxon>
        <taxon>Aspergillus</taxon>
        <taxon>Aspergillus subgen. Circumdati</taxon>
    </lineage>
</organism>
<dbReference type="AlphaFoldDB" id="A0A319CBB3"/>
<gene>
    <name evidence="3" type="ORF">BO82DRAFT_99571</name>
</gene>
<accession>A0A319CBB3</accession>
<reference evidence="3 4" key="1">
    <citation type="submission" date="2016-12" db="EMBL/GenBank/DDBJ databases">
        <title>The genomes of Aspergillus section Nigri reveals drivers in fungal speciation.</title>
        <authorList>
            <consortium name="DOE Joint Genome Institute"/>
            <person name="Vesth T.C."/>
            <person name="Nybo J."/>
            <person name="Theobald S."/>
            <person name="Brandl J."/>
            <person name="Frisvad J.C."/>
            <person name="Nielsen K.F."/>
            <person name="Lyhne E.K."/>
            <person name="Kogle M.E."/>
            <person name="Kuo A."/>
            <person name="Riley R."/>
            <person name="Clum A."/>
            <person name="Nolan M."/>
            <person name="Lipzen A."/>
            <person name="Salamov A."/>
            <person name="Henrissat B."/>
            <person name="Wiebenga A."/>
            <person name="De Vries R.P."/>
            <person name="Grigoriev I.V."/>
            <person name="Mortensen U.H."/>
            <person name="Andersen M.R."/>
            <person name="Baker S.E."/>
        </authorList>
    </citation>
    <scope>NUCLEOTIDE SEQUENCE [LARGE SCALE GENOMIC DNA]</scope>
    <source>
        <strain evidence="3 4">CBS 121591</strain>
    </source>
</reference>
<keyword evidence="4" id="KW-1185">Reference proteome</keyword>
<evidence type="ECO:0000256" key="1">
    <source>
        <dbReference type="SAM" id="MobiDB-lite"/>
    </source>
</evidence>
<protein>
    <submittedName>
        <fullName evidence="3">Uncharacterized protein</fullName>
    </submittedName>
</protein>
<feature type="compositionally biased region" description="Basic and acidic residues" evidence="1">
    <location>
        <begin position="63"/>
        <end position="76"/>
    </location>
</feature>
<feature type="region of interest" description="Disordered" evidence="1">
    <location>
        <begin position="1"/>
        <end position="22"/>
    </location>
</feature>
<sequence length="161" mass="18264">MRDTGGKEVCESESDPPSWDAVTPKGKSMCTMLCHLLISFFFLFAVWCCYKDMLYVHDPGSGTDHESAMRGKDREPQIQGGTDAWPVRHSPTRHRGGFTSLGKWEETKLRAFIAYTYVFVLVPVHYAHVQRSKTMLRNMLAYGTHTTDDLSVCCHGSDQMH</sequence>
<evidence type="ECO:0000256" key="2">
    <source>
        <dbReference type="SAM" id="Phobius"/>
    </source>
</evidence>
<keyword evidence="2" id="KW-0812">Transmembrane</keyword>
<proteinExistence type="predicted"/>
<keyword evidence="2" id="KW-1133">Transmembrane helix</keyword>
<feature type="compositionally biased region" description="Basic and acidic residues" evidence="1">
    <location>
        <begin position="1"/>
        <end position="10"/>
    </location>
</feature>
<dbReference type="VEuPathDB" id="FungiDB:BO82DRAFT_99571"/>
<evidence type="ECO:0000313" key="3">
    <source>
        <dbReference type="EMBL" id="PYH80857.1"/>
    </source>
</evidence>
<dbReference type="Proteomes" id="UP000248340">
    <property type="component" value="Unassembled WGS sequence"/>
</dbReference>